<evidence type="ECO:0000256" key="1">
    <source>
        <dbReference type="SAM" id="SignalP"/>
    </source>
</evidence>
<dbReference type="RefSeq" id="WP_379190962.1">
    <property type="nucleotide sequence ID" value="NZ_JBHSOW010000095.1"/>
</dbReference>
<gene>
    <name evidence="2" type="ORF">ACFPYJ_25080</name>
</gene>
<dbReference type="EMBL" id="JBHSOW010000095">
    <property type="protein sequence ID" value="MFC5652326.1"/>
    <property type="molecule type" value="Genomic_DNA"/>
</dbReference>
<organism evidence="2 3">
    <name type="scientific">Paenibacillus solisilvae</name>
    <dbReference type="NCBI Taxonomy" id="2486751"/>
    <lineage>
        <taxon>Bacteria</taxon>
        <taxon>Bacillati</taxon>
        <taxon>Bacillota</taxon>
        <taxon>Bacilli</taxon>
        <taxon>Bacillales</taxon>
        <taxon>Paenibacillaceae</taxon>
        <taxon>Paenibacillus</taxon>
    </lineage>
</organism>
<sequence>MKRRAIGVSVAIIGLLAFISTAYAGSNGYEPVVKAPDTITAFINDIDHTNGKVTLQADDIEWYEGKEADKMFLEREPDSGLDGSPDGYYIINDDKRVKTLEVDPHAVVVMQIYDHTGNIYDITTEWDQAIPLAKFEAIYDKKDVLDVSEYPYHLTIKDGKVVKIVQQYIP</sequence>
<dbReference type="Proteomes" id="UP001596047">
    <property type="component" value="Unassembled WGS sequence"/>
</dbReference>
<reference evidence="3" key="1">
    <citation type="journal article" date="2019" name="Int. J. Syst. Evol. Microbiol.">
        <title>The Global Catalogue of Microorganisms (GCM) 10K type strain sequencing project: providing services to taxonomists for standard genome sequencing and annotation.</title>
        <authorList>
            <consortium name="The Broad Institute Genomics Platform"/>
            <consortium name="The Broad Institute Genome Sequencing Center for Infectious Disease"/>
            <person name="Wu L."/>
            <person name="Ma J."/>
        </authorList>
    </citation>
    <scope>NUCLEOTIDE SEQUENCE [LARGE SCALE GENOMIC DNA]</scope>
    <source>
        <strain evidence="3">CGMCC 1.3240</strain>
    </source>
</reference>
<keyword evidence="3" id="KW-1185">Reference proteome</keyword>
<evidence type="ECO:0000313" key="3">
    <source>
        <dbReference type="Proteomes" id="UP001596047"/>
    </source>
</evidence>
<protein>
    <recommendedName>
        <fullName evidence="4">DUF4309 domain-containing protein</fullName>
    </recommendedName>
</protein>
<feature type="chain" id="PRO_5046674800" description="DUF4309 domain-containing protein" evidence="1">
    <location>
        <begin position="25"/>
        <end position="170"/>
    </location>
</feature>
<proteinExistence type="predicted"/>
<accession>A0ABW0W2D0</accession>
<name>A0ABW0W2D0_9BACL</name>
<keyword evidence="1" id="KW-0732">Signal</keyword>
<comment type="caution">
    <text evidence="2">The sequence shown here is derived from an EMBL/GenBank/DDBJ whole genome shotgun (WGS) entry which is preliminary data.</text>
</comment>
<evidence type="ECO:0000313" key="2">
    <source>
        <dbReference type="EMBL" id="MFC5652326.1"/>
    </source>
</evidence>
<evidence type="ECO:0008006" key="4">
    <source>
        <dbReference type="Google" id="ProtNLM"/>
    </source>
</evidence>
<feature type="signal peptide" evidence="1">
    <location>
        <begin position="1"/>
        <end position="24"/>
    </location>
</feature>